<keyword evidence="15" id="KW-1133">Transmembrane helix</keyword>
<feature type="domain" description="Mur ligase C-terminal" evidence="17">
    <location>
        <begin position="324"/>
        <end position="453"/>
    </location>
</feature>
<evidence type="ECO:0000259" key="17">
    <source>
        <dbReference type="Pfam" id="PF02875"/>
    </source>
</evidence>
<comment type="similarity">
    <text evidence="14">Belongs to the MurCDEF family.</text>
</comment>
<dbReference type="PANTHER" id="PTHR43445:SF3">
    <property type="entry name" value="UDP-N-ACETYLMURAMATE--L-ALANINE LIGASE"/>
    <property type="match status" value="1"/>
</dbReference>
<dbReference type="InterPro" id="IPR000713">
    <property type="entry name" value="Mur_ligase_N"/>
</dbReference>
<evidence type="ECO:0000256" key="8">
    <source>
        <dbReference type="ARBA" id="ARBA00022840"/>
    </source>
</evidence>
<keyword evidence="4 14" id="KW-0963">Cytoplasm</keyword>
<evidence type="ECO:0000256" key="7">
    <source>
        <dbReference type="ARBA" id="ARBA00022741"/>
    </source>
</evidence>
<dbReference type="Pfam" id="PF02875">
    <property type="entry name" value="Mur_ligase_C"/>
    <property type="match status" value="1"/>
</dbReference>
<evidence type="ECO:0000256" key="3">
    <source>
        <dbReference type="ARBA" id="ARBA00012211"/>
    </source>
</evidence>
<dbReference type="NCBIfam" id="TIGR01082">
    <property type="entry name" value="murC"/>
    <property type="match status" value="1"/>
</dbReference>
<dbReference type="EMBL" id="VUMU01000009">
    <property type="protein sequence ID" value="MST58265.1"/>
    <property type="molecule type" value="Genomic_DNA"/>
</dbReference>
<keyword evidence="12 14" id="KW-0961">Cell wall biogenesis/degradation</keyword>
<feature type="transmembrane region" description="Helical" evidence="15">
    <location>
        <begin position="12"/>
        <end position="34"/>
    </location>
</feature>
<evidence type="ECO:0000256" key="10">
    <source>
        <dbReference type="ARBA" id="ARBA00022984"/>
    </source>
</evidence>
<keyword evidence="15" id="KW-0472">Membrane</keyword>
<keyword evidence="20" id="KW-1185">Reference proteome</keyword>
<dbReference type="InterPro" id="IPR036615">
    <property type="entry name" value="Mur_ligase_C_dom_sf"/>
</dbReference>
<dbReference type="Pfam" id="PF08245">
    <property type="entry name" value="Mur_ligase_M"/>
    <property type="match status" value="1"/>
</dbReference>
<comment type="subcellular location">
    <subcellularLocation>
        <location evidence="1 14">Cytoplasm</location>
    </subcellularLocation>
</comment>
<dbReference type="Pfam" id="PF01225">
    <property type="entry name" value="Mur_ligase"/>
    <property type="match status" value="1"/>
</dbReference>
<dbReference type="SUPFAM" id="SSF51984">
    <property type="entry name" value="MurCD N-terminal domain"/>
    <property type="match status" value="1"/>
</dbReference>
<evidence type="ECO:0000313" key="19">
    <source>
        <dbReference type="EMBL" id="MST58265.1"/>
    </source>
</evidence>
<dbReference type="Gene3D" id="3.40.1190.10">
    <property type="entry name" value="Mur-like, catalytic domain"/>
    <property type="match status" value="1"/>
</dbReference>
<dbReference type="AlphaFoldDB" id="A0A6L5YJ22"/>
<dbReference type="RefSeq" id="WP_154496462.1">
    <property type="nucleotide sequence ID" value="NZ_VUMU01000009.1"/>
</dbReference>
<evidence type="ECO:0000313" key="20">
    <source>
        <dbReference type="Proteomes" id="UP000476055"/>
    </source>
</evidence>
<dbReference type="SUPFAM" id="SSF53623">
    <property type="entry name" value="MurD-like peptide ligases, catalytic domain"/>
    <property type="match status" value="1"/>
</dbReference>
<organism evidence="19 20">
    <name type="scientific">Waltera intestinalis</name>
    <dbReference type="NCBI Taxonomy" id="2606635"/>
    <lineage>
        <taxon>Bacteria</taxon>
        <taxon>Bacillati</taxon>
        <taxon>Bacillota</taxon>
        <taxon>Clostridia</taxon>
        <taxon>Lachnospirales</taxon>
        <taxon>Lachnospiraceae</taxon>
        <taxon>Waltera</taxon>
    </lineage>
</organism>
<keyword evidence="7 14" id="KW-0547">Nucleotide-binding</keyword>
<sequence length="465" mass="50719">MYQIDFNHPSSIYFVGIGGISMSGLAEILADAGFRVSGSDRSKSPLTETLERKGITVFYGQRAANITDDIDCVVFTSAIHKDNPEYIATMEKGIPHLTRAQLLGEIMQNYKTPIAISGTHGKTTTTSMVSEILLHAGTDPTLSIGGMLKSIGGNIRVGSTDLFVTEACEYTNSFLSFFPRIGMILNIEEDHLDFFKDINDIRNSFHKFAKLLPADGCLIINGAIDKLQEITGDLDCRVITFNKEAVNSDGSAADYYPSDITYDELGHPSFTLHCHGEVSGSFSLQVPGEHNVCNAVASIALADLLSIDRGITVSALHGFTGTDRRFEYKGTIGGVTIIDDYAHHPTEIAATLHAAANYPHKTLWCIFQPHTYTRTKAFMKDFAKALSLADKVVLADIYAARETDTLGISSETLQAEIQALGHECYYFPSFDEIENFLLENCINGDLLITMGAGDVVKIGENLLGK</sequence>
<keyword evidence="11 14" id="KW-0131">Cell cycle</keyword>
<dbReference type="InterPro" id="IPR005758">
    <property type="entry name" value="UDP-N-AcMur_Ala_ligase_MurC"/>
</dbReference>
<dbReference type="SUPFAM" id="SSF53244">
    <property type="entry name" value="MurD-like peptide ligases, peptide-binding domain"/>
    <property type="match status" value="1"/>
</dbReference>
<protein>
    <recommendedName>
        <fullName evidence="3 14">UDP-N-acetylmuramate--L-alanine ligase</fullName>
        <ecNumber evidence="3 14">6.3.2.8</ecNumber>
    </recommendedName>
    <alternativeName>
        <fullName evidence="14">UDP-N-acetylmuramoyl-L-alanine synthetase</fullName>
    </alternativeName>
</protein>
<dbReference type="HAMAP" id="MF_00046">
    <property type="entry name" value="MurC"/>
    <property type="match status" value="1"/>
</dbReference>
<feature type="binding site" evidence="14">
    <location>
        <begin position="118"/>
        <end position="124"/>
    </location>
    <ligand>
        <name>ATP</name>
        <dbReference type="ChEBI" id="CHEBI:30616"/>
    </ligand>
</feature>
<keyword evidence="10 14" id="KW-0573">Peptidoglycan synthesis</keyword>
<evidence type="ECO:0000256" key="12">
    <source>
        <dbReference type="ARBA" id="ARBA00023316"/>
    </source>
</evidence>
<name>A0A6L5YJ22_9FIRM</name>
<dbReference type="UniPathway" id="UPA00219"/>
<dbReference type="InterPro" id="IPR004101">
    <property type="entry name" value="Mur_ligase_C"/>
</dbReference>
<dbReference type="EC" id="6.3.2.8" evidence="3 14"/>
<comment type="function">
    <text evidence="14">Cell wall formation.</text>
</comment>
<dbReference type="PANTHER" id="PTHR43445">
    <property type="entry name" value="UDP-N-ACETYLMURAMATE--L-ALANINE LIGASE-RELATED"/>
    <property type="match status" value="1"/>
</dbReference>
<dbReference type="GO" id="GO:0008360">
    <property type="term" value="P:regulation of cell shape"/>
    <property type="evidence" value="ECO:0007669"/>
    <property type="project" value="UniProtKB-KW"/>
</dbReference>
<evidence type="ECO:0000256" key="5">
    <source>
        <dbReference type="ARBA" id="ARBA00022598"/>
    </source>
</evidence>
<evidence type="ECO:0000259" key="16">
    <source>
        <dbReference type="Pfam" id="PF01225"/>
    </source>
</evidence>
<evidence type="ECO:0000256" key="9">
    <source>
        <dbReference type="ARBA" id="ARBA00022960"/>
    </source>
</evidence>
<dbReference type="Gene3D" id="3.40.50.720">
    <property type="entry name" value="NAD(P)-binding Rossmann-like Domain"/>
    <property type="match status" value="1"/>
</dbReference>
<dbReference type="GO" id="GO:0005524">
    <property type="term" value="F:ATP binding"/>
    <property type="evidence" value="ECO:0007669"/>
    <property type="project" value="UniProtKB-UniRule"/>
</dbReference>
<accession>A0A6L5YJ22</accession>
<dbReference type="InterPro" id="IPR050061">
    <property type="entry name" value="MurCDEF_pg_biosynth"/>
</dbReference>
<dbReference type="GO" id="GO:0071555">
    <property type="term" value="P:cell wall organization"/>
    <property type="evidence" value="ECO:0007669"/>
    <property type="project" value="UniProtKB-KW"/>
</dbReference>
<evidence type="ECO:0000256" key="15">
    <source>
        <dbReference type="SAM" id="Phobius"/>
    </source>
</evidence>
<dbReference type="GO" id="GO:0008763">
    <property type="term" value="F:UDP-N-acetylmuramate-L-alanine ligase activity"/>
    <property type="evidence" value="ECO:0007669"/>
    <property type="project" value="UniProtKB-UniRule"/>
</dbReference>
<dbReference type="InterPro" id="IPR036565">
    <property type="entry name" value="Mur-like_cat_sf"/>
</dbReference>
<evidence type="ECO:0000256" key="6">
    <source>
        <dbReference type="ARBA" id="ARBA00022618"/>
    </source>
</evidence>
<keyword evidence="8 14" id="KW-0067">ATP-binding</keyword>
<evidence type="ECO:0000256" key="1">
    <source>
        <dbReference type="ARBA" id="ARBA00004496"/>
    </source>
</evidence>
<proteinExistence type="inferred from homology"/>
<evidence type="ECO:0000256" key="2">
    <source>
        <dbReference type="ARBA" id="ARBA00004752"/>
    </source>
</evidence>
<comment type="catalytic activity">
    <reaction evidence="13 14">
        <text>UDP-N-acetyl-alpha-D-muramate + L-alanine + ATP = UDP-N-acetyl-alpha-D-muramoyl-L-alanine + ADP + phosphate + H(+)</text>
        <dbReference type="Rhea" id="RHEA:23372"/>
        <dbReference type="ChEBI" id="CHEBI:15378"/>
        <dbReference type="ChEBI" id="CHEBI:30616"/>
        <dbReference type="ChEBI" id="CHEBI:43474"/>
        <dbReference type="ChEBI" id="CHEBI:57972"/>
        <dbReference type="ChEBI" id="CHEBI:70757"/>
        <dbReference type="ChEBI" id="CHEBI:83898"/>
        <dbReference type="ChEBI" id="CHEBI:456216"/>
        <dbReference type="EC" id="6.3.2.8"/>
    </reaction>
</comment>
<reference evidence="19 20" key="1">
    <citation type="submission" date="2019-08" db="EMBL/GenBank/DDBJ databases">
        <title>In-depth cultivation of the pig gut microbiome towards novel bacterial diversity and tailored functional studies.</title>
        <authorList>
            <person name="Wylensek D."/>
            <person name="Hitch T.C.A."/>
            <person name="Clavel T."/>
        </authorList>
    </citation>
    <scope>NUCLEOTIDE SEQUENCE [LARGE SCALE GENOMIC DNA]</scope>
    <source>
        <strain evidence="19 20">WCA3-601-WT-6H</strain>
    </source>
</reference>
<keyword evidence="15" id="KW-0812">Transmembrane</keyword>
<feature type="domain" description="Mur ligase central" evidence="18">
    <location>
        <begin position="116"/>
        <end position="302"/>
    </location>
</feature>
<comment type="caution">
    <text evidence="19">The sequence shown here is derived from an EMBL/GenBank/DDBJ whole genome shotgun (WGS) entry which is preliminary data.</text>
</comment>
<evidence type="ECO:0000256" key="4">
    <source>
        <dbReference type="ARBA" id="ARBA00022490"/>
    </source>
</evidence>
<dbReference type="GO" id="GO:0009252">
    <property type="term" value="P:peptidoglycan biosynthetic process"/>
    <property type="evidence" value="ECO:0007669"/>
    <property type="project" value="UniProtKB-UniRule"/>
</dbReference>
<dbReference type="Gene3D" id="3.90.190.20">
    <property type="entry name" value="Mur ligase, C-terminal domain"/>
    <property type="match status" value="1"/>
</dbReference>
<evidence type="ECO:0000256" key="13">
    <source>
        <dbReference type="ARBA" id="ARBA00047833"/>
    </source>
</evidence>
<evidence type="ECO:0000256" key="14">
    <source>
        <dbReference type="HAMAP-Rule" id="MF_00046"/>
    </source>
</evidence>
<feature type="domain" description="Mur ligase N-terminal catalytic" evidence="16">
    <location>
        <begin position="12"/>
        <end position="110"/>
    </location>
</feature>
<gene>
    <name evidence="14 19" type="primary">murC</name>
    <name evidence="19" type="ORF">FYJ59_08455</name>
</gene>
<evidence type="ECO:0000259" key="18">
    <source>
        <dbReference type="Pfam" id="PF08245"/>
    </source>
</evidence>
<comment type="pathway">
    <text evidence="2 14">Cell wall biogenesis; peptidoglycan biosynthesis.</text>
</comment>
<evidence type="ECO:0000256" key="11">
    <source>
        <dbReference type="ARBA" id="ARBA00023306"/>
    </source>
</evidence>
<dbReference type="InterPro" id="IPR013221">
    <property type="entry name" value="Mur_ligase_cen"/>
</dbReference>
<dbReference type="GO" id="GO:0005737">
    <property type="term" value="C:cytoplasm"/>
    <property type="evidence" value="ECO:0007669"/>
    <property type="project" value="UniProtKB-SubCell"/>
</dbReference>
<keyword evidence="9 14" id="KW-0133">Cell shape</keyword>
<dbReference type="Proteomes" id="UP000476055">
    <property type="component" value="Unassembled WGS sequence"/>
</dbReference>
<dbReference type="GO" id="GO:0051301">
    <property type="term" value="P:cell division"/>
    <property type="evidence" value="ECO:0007669"/>
    <property type="project" value="UniProtKB-KW"/>
</dbReference>
<keyword evidence="5 14" id="KW-0436">Ligase</keyword>
<keyword evidence="6 14" id="KW-0132">Cell division</keyword>